<reference evidence="4 7" key="3">
    <citation type="submission" date="2018-06" db="EMBL/GenBank/DDBJ databases">
        <authorList>
            <consortium name="Pathogen Informatics"/>
            <person name="Doyle S."/>
        </authorList>
    </citation>
    <scope>NUCLEOTIDE SEQUENCE [LARGE SCALE GENOMIC DNA]</scope>
    <source>
        <strain evidence="4 7">NCTC8129</strain>
    </source>
</reference>
<reference evidence="2 5" key="2">
    <citation type="submission" date="2017-09" db="EMBL/GenBank/DDBJ databases">
        <title>FDA dAtabase for Regulatory Grade micrObial Sequences (FDA-ARGOS): Supporting development and validation of Infectious Disease Dx tests.</title>
        <authorList>
            <person name="Minogue T."/>
            <person name="Wolcott M."/>
            <person name="Wasieloski L."/>
            <person name="Aguilar W."/>
            <person name="Moore D."/>
            <person name="Tallon L.J."/>
            <person name="Sadzewicz L."/>
            <person name="Ott S."/>
            <person name="Zhao X."/>
            <person name="Nagaraj S."/>
            <person name="Vavikolanu K."/>
            <person name="Aluvathingal J."/>
            <person name="Nadendla S."/>
            <person name="Sichtig H."/>
        </authorList>
    </citation>
    <scope>NUCLEOTIDE SEQUENCE [LARGE SCALE GENOMIC DNA]</scope>
    <source>
        <strain evidence="2 5">FDAARGOS_396</strain>
    </source>
</reference>
<feature type="domain" description="ABM" evidence="1">
    <location>
        <begin position="2"/>
        <end position="90"/>
    </location>
</feature>
<dbReference type="Gene3D" id="3.30.70.100">
    <property type="match status" value="1"/>
</dbReference>
<dbReference type="AlphaFoldDB" id="A0A2A7SNB7"/>
<dbReference type="GO" id="GO:0004497">
    <property type="term" value="F:monooxygenase activity"/>
    <property type="evidence" value="ECO:0007669"/>
    <property type="project" value="UniProtKB-KW"/>
</dbReference>
<evidence type="ECO:0000313" key="7">
    <source>
        <dbReference type="Proteomes" id="UP000254070"/>
    </source>
</evidence>
<dbReference type="EMBL" id="PDEB01000004">
    <property type="protein sequence ID" value="PEH45204.1"/>
    <property type="molecule type" value="Genomic_DNA"/>
</dbReference>
<evidence type="ECO:0000259" key="1">
    <source>
        <dbReference type="PROSITE" id="PS51725"/>
    </source>
</evidence>
<organism evidence="4 7">
    <name type="scientific">Enterococcus durans</name>
    <dbReference type="NCBI Taxonomy" id="53345"/>
    <lineage>
        <taxon>Bacteria</taxon>
        <taxon>Bacillati</taxon>
        <taxon>Bacillota</taxon>
        <taxon>Bacilli</taxon>
        <taxon>Lactobacillales</taxon>
        <taxon>Enterococcaceae</taxon>
        <taxon>Enterococcus</taxon>
    </lineage>
</organism>
<sequence>MIVINAKFSIKPEKRNEFLAEVKNLIEATKKEDGCLSYKLFESIDTENEFVMIENWRDQQAVEGHNQSPLLQKLFHSMPEYSSKKSEIVVSKTID</sequence>
<dbReference type="RefSeq" id="WP_005876932.1">
    <property type="nucleotide sequence ID" value="NZ_CABGIQ010000062.1"/>
</dbReference>
<proteinExistence type="predicted"/>
<dbReference type="InterPro" id="IPR007138">
    <property type="entry name" value="ABM_dom"/>
</dbReference>
<accession>A0A2A7SNB7</accession>
<dbReference type="PANTHER" id="PTHR33336:SF3">
    <property type="entry name" value="ABM DOMAIN-CONTAINING PROTEIN"/>
    <property type="match status" value="1"/>
</dbReference>
<evidence type="ECO:0000313" key="5">
    <source>
        <dbReference type="Proteomes" id="UP000220669"/>
    </source>
</evidence>
<dbReference type="Proteomes" id="UP000220669">
    <property type="component" value="Unassembled WGS sequence"/>
</dbReference>
<protein>
    <submittedName>
        <fullName evidence="2 4">Antibiotic biosynthesis monooxygenase</fullName>
        <ecNumber evidence="4">1.-.-.-</ecNumber>
    </submittedName>
</protein>
<evidence type="ECO:0000313" key="6">
    <source>
        <dbReference type="Proteomes" id="UP000252797"/>
    </source>
</evidence>
<dbReference type="EMBL" id="LEPB01000004">
    <property type="protein sequence ID" value="RCA11083.1"/>
    <property type="molecule type" value="Genomic_DNA"/>
</dbReference>
<dbReference type="Proteomes" id="UP000252797">
    <property type="component" value="Unassembled WGS sequence"/>
</dbReference>
<dbReference type="Proteomes" id="UP000254070">
    <property type="component" value="Unassembled WGS sequence"/>
</dbReference>
<name>A0A2A7SNB7_9ENTE</name>
<dbReference type="InterPro" id="IPR050744">
    <property type="entry name" value="AI-2_Isomerase_LsrG"/>
</dbReference>
<dbReference type="GeneID" id="56741751"/>
<dbReference type="EC" id="1.-.-.-" evidence="4"/>
<dbReference type="SUPFAM" id="SSF54909">
    <property type="entry name" value="Dimeric alpha+beta barrel"/>
    <property type="match status" value="1"/>
</dbReference>
<dbReference type="OrthoDB" id="287932at2"/>
<evidence type="ECO:0000313" key="3">
    <source>
        <dbReference type="EMBL" id="RCA11083.1"/>
    </source>
</evidence>
<evidence type="ECO:0000313" key="4">
    <source>
        <dbReference type="EMBL" id="STP30736.1"/>
    </source>
</evidence>
<gene>
    <name evidence="4" type="primary">ycnE</name>
    <name evidence="2" type="ORF">CRM96_09360</name>
    <name evidence="3" type="ORF">EA71_01838</name>
    <name evidence="4" type="ORF">NCTC8129_02990</name>
</gene>
<dbReference type="PANTHER" id="PTHR33336">
    <property type="entry name" value="QUINOL MONOOXYGENASE YGIN-RELATED"/>
    <property type="match status" value="1"/>
</dbReference>
<evidence type="ECO:0000313" key="2">
    <source>
        <dbReference type="EMBL" id="PEH45204.1"/>
    </source>
</evidence>
<dbReference type="InterPro" id="IPR011008">
    <property type="entry name" value="Dimeric_a/b-barrel"/>
</dbReference>
<dbReference type="Pfam" id="PF03992">
    <property type="entry name" value="ABM"/>
    <property type="match status" value="1"/>
</dbReference>
<reference evidence="3 6" key="1">
    <citation type="submission" date="2015-06" db="EMBL/GenBank/DDBJ databases">
        <title>The Genome Sequence of Enterococcus durans 4EA1.</title>
        <authorList>
            <consortium name="The Broad Institute Genomics Platform"/>
            <consortium name="The Broad Institute Genome Sequencing Center for Infectious Disease"/>
            <person name="Earl A.M."/>
            <person name="Van Tyne D."/>
            <person name="Lebreton F."/>
            <person name="Saavedra J.T."/>
            <person name="Gilmore M.S."/>
            <person name="Manson Mcguire A."/>
            <person name="Clock S."/>
            <person name="Crupain M."/>
            <person name="Rangan U."/>
            <person name="Young S."/>
            <person name="Abouelleil A."/>
            <person name="Cao P."/>
            <person name="Chapman S.B."/>
            <person name="Griggs A."/>
            <person name="Priest M."/>
            <person name="Shea T."/>
            <person name="Wortman J."/>
            <person name="Nusbaum C."/>
            <person name="Birren B."/>
        </authorList>
    </citation>
    <scope>NUCLEOTIDE SEQUENCE [LARGE SCALE GENOMIC DNA]</scope>
    <source>
        <strain evidence="3 6">4EA1</strain>
    </source>
</reference>
<dbReference type="EMBL" id="UGIF01000002">
    <property type="protein sequence ID" value="STP30736.1"/>
    <property type="molecule type" value="Genomic_DNA"/>
</dbReference>
<keyword evidence="4" id="KW-0503">Monooxygenase</keyword>
<dbReference type="PROSITE" id="PS51725">
    <property type="entry name" value="ABM"/>
    <property type="match status" value="1"/>
</dbReference>
<keyword evidence="4" id="KW-0560">Oxidoreductase</keyword>